<dbReference type="OrthoDB" id="5318562at2759"/>
<protein>
    <recommendedName>
        <fullName evidence="2">F-box domain-containing protein</fullName>
    </recommendedName>
</protein>
<evidence type="ECO:0000313" key="3">
    <source>
        <dbReference type="EMBL" id="EPS45116.1"/>
    </source>
</evidence>
<dbReference type="InterPro" id="IPR001810">
    <property type="entry name" value="F-box_dom"/>
</dbReference>
<dbReference type="EMBL" id="AQGS01000023">
    <property type="protein sequence ID" value="EPS45116.1"/>
    <property type="molecule type" value="Genomic_DNA"/>
</dbReference>
<comment type="caution">
    <text evidence="3">The sequence shown here is derived from an EMBL/GenBank/DDBJ whole genome shotgun (WGS) entry which is preliminary data.</text>
</comment>
<dbReference type="AlphaFoldDB" id="S8AVW9"/>
<organism evidence="3 4">
    <name type="scientific">Dactylellina haptotyla (strain CBS 200.50)</name>
    <name type="common">Nematode-trapping fungus</name>
    <name type="synonym">Monacrosporium haptotylum</name>
    <dbReference type="NCBI Taxonomy" id="1284197"/>
    <lineage>
        <taxon>Eukaryota</taxon>
        <taxon>Fungi</taxon>
        <taxon>Dikarya</taxon>
        <taxon>Ascomycota</taxon>
        <taxon>Pezizomycotina</taxon>
        <taxon>Orbiliomycetes</taxon>
        <taxon>Orbiliales</taxon>
        <taxon>Orbiliaceae</taxon>
        <taxon>Dactylellina</taxon>
    </lineage>
</organism>
<sequence length="541" mass="61059">MLQRALQKLQLSRGDHSKVPSPSIVSAPEPPSTTSTDPEANSSPPPFFSLSIDILALILKYLKFRDLVAISLTAKGLRHLCPPITQSPASKLEARCLHRLNRRLLPPKLQGQPPTGPIKCPYCSHSLCPPVCSSALLLDSASGVFYPSSLYPLHLATFKYSKFPPSDGTPFTYSTIWCAHHRCPRDLLTQKPPLLTSITSNITPLPQQLHSGPQKFLSEYTNETTFASLNKKQYYLCFQTPSWLIGHKPEYELPARVIRTRRGADISSDMKLAGVKRYGFLDEITKQEDDGDGGTRTVNGWLQPAYERFNYESLCMHCYNPINAPTKSIWALDFTNFCTCDHNVVHDHTADDGGDAEEGSTRANMTRPGCRMCGVANVRYTLVEAFDLVREKVSKTKYVLRQEYYRLFLATECDIYTDMSPYAVEKERIRPINPDRAAQSMDIVRGLSADSLIRPFPKPVYRVGIANLPYPVLRMILVILLEDAESLHAYYQALQASYVFLKAYYRGNVTRKTLEKLQERYTYSRGFSWPAPFPPDPRQVG</sequence>
<keyword evidence="4" id="KW-1185">Reference proteome</keyword>
<feature type="domain" description="F-box" evidence="2">
    <location>
        <begin position="48"/>
        <end position="81"/>
    </location>
</feature>
<evidence type="ECO:0000259" key="2">
    <source>
        <dbReference type="Pfam" id="PF00646"/>
    </source>
</evidence>
<proteinExistence type="predicted"/>
<evidence type="ECO:0000256" key="1">
    <source>
        <dbReference type="SAM" id="MobiDB-lite"/>
    </source>
</evidence>
<dbReference type="Pfam" id="PF00646">
    <property type="entry name" value="F-box"/>
    <property type="match status" value="1"/>
</dbReference>
<dbReference type="InterPro" id="IPR036047">
    <property type="entry name" value="F-box-like_dom_sf"/>
</dbReference>
<reference evidence="4" key="2">
    <citation type="submission" date="2013-04" db="EMBL/GenBank/DDBJ databases">
        <title>Genomic mechanisms accounting for the adaptation to parasitism in nematode-trapping fungi.</title>
        <authorList>
            <person name="Ahren D.G."/>
        </authorList>
    </citation>
    <scope>NUCLEOTIDE SEQUENCE [LARGE SCALE GENOMIC DNA]</scope>
    <source>
        <strain evidence="4">CBS 200.50</strain>
    </source>
</reference>
<dbReference type="SUPFAM" id="SSF81383">
    <property type="entry name" value="F-box domain"/>
    <property type="match status" value="1"/>
</dbReference>
<accession>S8AVW9</accession>
<reference evidence="3 4" key="1">
    <citation type="journal article" date="2013" name="PLoS Genet.">
        <title>Genomic mechanisms accounting for the adaptation to parasitism in nematode-trapping fungi.</title>
        <authorList>
            <person name="Meerupati T."/>
            <person name="Andersson K.M."/>
            <person name="Friman E."/>
            <person name="Kumar D."/>
            <person name="Tunlid A."/>
            <person name="Ahren D."/>
        </authorList>
    </citation>
    <scope>NUCLEOTIDE SEQUENCE [LARGE SCALE GENOMIC DNA]</scope>
    <source>
        <strain evidence="3 4">CBS 200.50</strain>
    </source>
</reference>
<evidence type="ECO:0000313" key="4">
    <source>
        <dbReference type="Proteomes" id="UP000015100"/>
    </source>
</evidence>
<gene>
    <name evidence="3" type="ORF">H072_871</name>
</gene>
<dbReference type="STRING" id="1284197.S8AVW9"/>
<feature type="region of interest" description="Disordered" evidence="1">
    <location>
        <begin position="1"/>
        <end position="43"/>
    </location>
</feature>
<dbReference type="OMA" id="STIWCAH"/>
<dbReference type="HOGENOM" id="CLU_009121_0_0_1"/>
<dbReference type="CDD" id="cd09917">
    <property type="entry name" value="F-box_SF"/>
    <property type="match status" value="1"/>
</dbReference>
<dbReference type="Proteomes" id="UP000015100">
    <property type="component" value="Unassembled WGS sequence"/>
</dbReference>
<dbReference type="PROSITE" id="PS50096">
    <property type="entry name" value="IQ"/>
    <property type="match status" value="1"/>
</dbReference>
<name>S8AVW9_DACHA</name>